<reference evidence="1" key="2">
    <citation type="submission" date="2020-09" db="EMBL/GenBank/DDBJ databases">
        <authorList>
            <person name="Sun Q."/>
            <person name="Sedlacek I."/>
        </authorList>
    </citation>
    <scope>NUCLEOTIDE SEQUENCE</scope>
    <source>
        <strain evidence="1">CCM 7086</strain>
    </source>
</reference>
<accession>A0A8J2UNT6</accession>
<name>A0A8J2UNT6_9BURK</name>
<keyword evidence="2" id="KW-1185">Reference proteome</keyword>
<dbReference type="EMBL" id="BMCG01000005">
    <property type="protein sequence ID" value="GGC15999.1"/>
    <property type="molecule type" value="Genomic_DNA"/>
</dbReference>
<organism evidence="1 2">
    <name type="scientific">Oxalicibacterium flavum</name>
    <dbReference type="NCBI Taxonomy" id="179467"/>
    <lineage>
        <taxon>Bacteria</taxon>
        <taxon>Pseudomonadati</taxon>
        <taxon>Pseudomonadota</taxon>
        <taxon>Betaproteobacteria</taxon>
        <taxon>Burkholderiales</taxon>
        <taxon>Oxalobacteraceae</taxon>
        <taxon>Oxalicibacterium</taxon>
    </lineage>
</organism>
<dbReference type="AlphaFoldDB" id="A0A8J2UNT6"/>
<evidence type="ECO:0000313" key="1">
    <source>
        <dbReference type="EMBL" id="GGC15999.1"/>
    </source>
</evidence>
<gene>
    <name evidence="1" type="ORF">GCM10007205_26200</name>
</gene>
<proteinExistence type="predicted"/>
<evidence type="ECO:0000313" key="2">
    <source>
        <dbReference type="Proteomes" id="UP000620266"/>
    </source>
</evidence>
<dbReference type="RefSeq" id="WP_268234732.1">
    <property type="nucleotide sequence ID" value="NZ_BMCG01000005.1"/>
</dbReference>
<protein>
    <submittedName>
        <fullName evidence="1">Uncharacterized protein</fullName>
    </submittedName>
</protein>
<sequence>MNALLYALCVFALPLWVFWGLHIVLEFREYFRAQRVEQEDDA</sequence>
<comment type="caution">
    <text evidence="1">The sequence shown here is derived from an EMBL/GenBank/DDBJ whole genome shotgun (WGS) entry which is preliminary data.</text>
</comment>
<reference evidence="1" key="1">
    <citation type="journal article" date="2014" name="Int. J. Syst. Evol. Microbiol.">
        <title>Complete genome sequence of Corynebacterium casei LMG S-19264T (=DSM 44701T), isolated from a smear-ripened cheese.</title>
        <authorList>
            <consortium name="US DOE Joint Genome Institute (JGI-PGF)"/>
            <person name="Walter F."/>
            <person name="Albersmeier A."/>
            <person name="Kalinowski J."/>
            <person name="Ruckert C."/>
        </authorList>
    </citation>
    <scope>NUCLEOTIDE SEQUENCE</scope>
    <source>
        <strain evidence="1">CCM 7086</strain>
    </source>
</reference>
<dbReference type="Proteomes" id="UP000620266">
    <property type="component" value="Unassembled WGS sequence"/>
</dbReference>